<gene>
    <name evidence="1" type="ORF">CEXT_14491</name>
</gene>
<reference evidence="1 2" key="1">
    <citation type="submission" date="2021-06" db="EMBL/GenBank/DDBJ databases">
        <title>Caerostris extrusa draft genome.</title>
        <authorList>
            <person name="Kono N."/>
            <person name="Arakawa K."/>
        </authorList>
    </citation>
    <scope>NUCLEOTIDE SEQUENCE [LARGE SCALE GENOMIC DNA]</scope>
</reference>
<proteinExistence type="predicted"/>
<comment type="caution">
    <text evidence="1">The sequence shown here is derived from an EMBL/GenBank/DDBJ whole genome shotgun (WGS) entry which is preliminary data.</text>
</comment>
<protein>
    <submittedName>
        <fullName evidence="1">Uncharacterized protein</fullName>
    </submittedName>
</protein>
<evidence type="ECO:0000313" key="2">
    <source>
        <dbReference type="Proteomes" id="UP001054945"/>
    </source>
</evidence>
<dbReference type="AlphaFoldDB" id="A0AAV4WYW9"/>
<keyword evidence="2" id="KW-1185">Reference proteome</keyword>
<dbReference type="EMBL" id="BPLR01016894">
    <property type="protein sequence ID" value="GIY87140.1"/>
    <property type="molecule type" value="Genomic_DNA"/>
</dbReference>
<dbReference type="Proteomes" id="UP001054945">
    <property type="component" value="Unassembled WGS sequence"/>
</dbReference>
<sequence>MAEAIDGSNNGFTYLWIIRNFSRFILNDSNLYCPKQFLSPTVEVDLLEKRKCNIVILFDARIIVVSCSIFNKNDEAFEPEIEVELAFLADDGTILRKVKNETLFLLAESSCSSCLQTKMQFLDRRSWSIYQMMC</sequence>
<name>A0AAV4WYW9_CAEEX</name>
<organism evidence="1 2">
    <name type="scientific">Caerostris extrusa</name>
    <name type="common">Bark spider</name>
    <name type="synonym">Caerostris bankana</name>
    <dbReference type="NCBI Taxonomy" id="172846"/>
    <lineage>
        <taxon>Eukaryota</taxon>
        <taxon>Metazoa</taxon>
        <taxon>Ecdysozoa</taxon>
        <taxon>Arthropoda</taxon>
        <taxon>Chelicerata</taxon>
        <taxon>Arachnida</taxon>
        <taxon>Araneae</taxon>
        <taxon>Araneomorphae</taxon>
        <taxon>Entelegynae</taxon>
        <taxon>Araneoidea</taxon>
        <taxon>Araneidae</taxon>
        <taxon>Caerostris</taxon>
    </lineage>
</organism>
<accession>A0AAV4WYW9</accession>
<evidence type="ECO:0000313" key="1">
    <source>
        <dbReference type="EMBL" id="GIY87140.1"/>
    </source>
</evidence>